<dbReference type="SUPFAM" id="SSF51182">
    <property type="entry name" value="RmlC-like cupins"/>
    <property type="match status" value="1"/>
</dbReference>
<reference evidence="3" key="1">
    <citation type="submission" date="2021-03" db="EMBL/GenBank/DDBJ databases">
        <authorList>
            <person name="Wang G."/>
        </authorList>
    </citation>
    <scope>NUCLEOTIDE SEQUENCE</scope>
    <source>
        <strain evidence="3">KCTC 12899</strain>
    </source>
</reference>
<evidence type="ECO:0000313" key="3">
    <source>
        <dbReference type="EMBL" id="MBO1322405.1"/>
    </source>
</evidence>
<evidence type="ECO:0000313" key="4">
    <source>
        <dbReference type="Proteomes" id="UP000664417"/>
    </source>
</evidence>
<comment type="caution">
    <text evidence="3">The sequence shown here is derived from an EMBL/GenBank/DDBJ whole genome shotgun (WGS) entry which is preliminary data.</text>
</comment>
<sequence>MATLIEKPSIIEAAGNKPKIIEEYIGRVNSKTTDVSVARMKSPGGWVEPGQTPEFDEYTVVLKGQLRVETKNGTFDVAAGQAIIAHKGEWVRYSSPHEDGAEYVAVVLPAFSMETVHRDE</sequence>
<dbReference type="RefSeq" id="WP_207862378.1">
    <property type="nucleotide sequence ID" value="NZ_JAFREP010000035.1"/>
</dbReference>
<feature type="domain" description="AraC-type arabinose-binding/dimerisation" evidence="2">
    <location>
        <begin position="60"/>
        <end position="118"/>
    </location>
</feature>
<dbReference type="InterPro" id="IPR011051">
    <property type="entry name" value="RmlC_Cupin_sf"/>
</dbReference>
<dbReference type="GO" id="GO:0006355">
    <property type="term" value="P:regulation of DNA-templated transcription"/>
    <property type="evidence" value="ECO:0007669"/>
    <property type="project" value="InterPro"/>
</dbReference>
<keyword evidence="1" id="KW-0238">DNA-binding</keyword>
<accession>A0A8J7QQN5</accession>
<dbReference type="InterPro" id="IPR014710">
    <property type="entry name" value="RmlC-like_jellyroll"/>
</dbReference>
<proteinExistence type="predicted"/>
<dbReference type="AlphaFoldDB" id="A0A8J7QQN5"/>
<dbReference type="InterPro" id="IPR003313">
    <property type="entry name" value="AraC-bd"/>
</dbReference>
<gene>
    <name evidence="3" type="ORF">J3U88_28285</name>
</gene>
<organism evidence="3 4">
    <name type="scientific">Acanthopleuribacter pedis</name>
    <dbReference type="NCBI Taxonomy" id="442870"/>
    <lineage>
        <taxon>Bacteria</taxon>
        <taxon>Pseudomonadati</taxon>
        <taxon>Acidobacteriota</taxon>
        <taxon>Holophagae</taxon>
        <taxon>Acanthopleuribacterales</taxon>
        <taxon>Acanthopleuribacteraceae</taxon>
        <taxon>Acanthopleuribacter</taxon>
    </lineage>
</organism>
<name>A0A8J7QQN5_9BACT</name>
<dbReference type="Pfam" id="PF02311">
    <property type="entry name" value="AraC_binding"/>
    <property type="match status" value="1"/>
</dbReference>
<keyword evidence="4" id="KW-1185">Reference proteome</keyword>
<dbReference type="GO" id="GO:0003677">
    <property type="term" value="F:DNA binding"/>
    <property type="evidence" value="ECO:0007669"/>
    <property type="project" value="UniProtKB-KW"/>
</dbReference>
<dbReference type="Gene3D" id="2.60.120.10">
    <property type="entry name" value="Jelly Rolls"/>
    <property type="match status" value="1"/>
</dbReference>
<protein>
    <submittedName>
        <fullName evidence="3">AraC family ligand binding domain-containing protein</fullName>
    </submittedName>
</protein>
<dbReference type="Proteomes" id="UP000664417">
    <property type="component" value="Unassembled WGS sequence"/>
</dbReference>
<evidence type="ECO:0000256" key="1">
    <source>
        <dbReference type="ARBA" id="ARBA00023125"/>
    </source>
</evidence>
<dbReference type="EMBL" id="JAFREP010000035">
    <property type="protein sequence ID" value="MBO1322405.1"/>
    <property type="molecule type" value="Genomic_DNA"/>
</dbReference>
<evidence type="ECO:0000259" key="2">
    <source>
        <dbReference type="Pfam" id="PF02311"/>
    </source>
</evidence>